<comment type="caution">
    <text evidence="2">The sequence shown here is derived from an EMBL/GenBank/DDBJ whole genome shotgun (WGS) entry which is preliminary data.</text>
</comment>
<evidence type="ECO:0000313" key="3">
    <source>
        <dbReference type="Proteomes" id="UP000708208"/>
    </source>
</evidence>
<proteinExistence type="predicted"/>
<keyword evidence="1" id="KW-0472">Membrane</keyword>
<keyword evidence="1" id="KW-1133">Transmembrane helix</keyword>
<keyword evidence="3" id="KW-1185">Reference proteome</keyword>
<evidence type="ECO:0000256" key="1">
    <source>
        <dbReference type="SAM" id="Phobius"/>
    </source>
</evidence>
<protein>
    <submittedName>
        <fullName evidence="2">Uncharacterized protein</fullName>
    </submittedName>
</protein>
<dbReference type="AlphaFoldDB" id="A0A8J2L9Z6"/>
<sequence length="64" mass="6817">MSPTIPDENAGLTEQATSAGRCRCGTTDKIIFILCLIPLVTTSLYILTLTGPTTSEEKPPPLQP</sequence>
<name>A0A8J2L9Z6_9HEXA</name>
<feature type="non-terminal residue" evidence="2">
    <location>
        <position position="64"/>
    </location>
</feature>
<evidence type="ECO:0000313" key="2">
    <source>
        <dbReference type="EMBL" id="CAG7828939.1"/>
    </source>
</evidence>
<gene>
    <name evidence="2" type="ORF">AFUS01_LOCUS38832</name>
</gene>
<dbReference type="EMBL" id="CAJVCH010549431">
    <property type="protein sequence ID" value="CAG7828939.1"/>
    <property type="molecule type" value="Genomic_DNA"/>
</dbReference>
<organism evidence="2 3">
    <name type="scientific">Allacma fusca</name>
    <dbReference type="NCBI Taxonomy" id="39272"/>
    <lineage>
        <taxon>Eukaryota</taxon>
        <taxon>Metazoa</taxon>
        <taxon>Ecdysozoa</taxon>
        <taxon>Arthropoda</taxon>
        <taxon>Hexapoda</taxon>
        <taxon>Collembola</taxon>
        <taxon>Symphypleona</taxon>
        <taxon>Sminthuridae</taxon>
        <taxon>Allacma</taxon>
    </lineage>
</organism>
<dbReference type="Proteomes" id="UP000708208">
    <property type="component" value="Unassembled WGS sequence"/>
</dbReference>
<reference evidence="2" key="1">
    <citation type="submission" date="2021-06" db="EMBL/GenBank/DDBJ databases">
        <authorList>
            <person name="Hodson N. C."/>
            <person name="Mongue J. A."/>
            <person name="Jaron S. K."/>
        </authorList>
    </citation>
    <scope>NUCLEOTIDE SEQUENCE</scope>
</reference>
<keyword evidence="1" id="KW-0812">Transmembrane</keyword>
<accession>A0A8J2L9Z6</accession>
<feature type="transmembrane region" description="Helical" evidence="1">
    <location>
        <begin position="30"/>
        <end position="48"/>
    </location>
</feature>